<organism evidence="4 5">
    <name type="scientific">Colletotrichum kahawae</name>
    <name type="common">Coffee berry disease fungus</name>
    <dbReference type="NCBI Taxonomy" id="34407"/>
    <lineage>
        <taxon>Eukaryota</taxon>
        <taxon>Fungi</taxon>
        <taxon>Dikarya</taxon>
        <taxon>Ascomycota</taxon>
        <taxon>Pezizomycotina</taxon>
        <taxon>Sordariomycetes</taxon>
        <taxon>Hypocreomycetidae</taxon>
        <taxon>Glomerellales</taxon>
        <taxon>Glomerellaceae</taxon>
        <taxon>Colletotrichum</taxon>
        <taxon>Colletotrichum gloeosporioides species complex</taxon>
    </lineage>
</organism>
<dbReference type="Pfam" id="PF04082">
    <property type="entry name" value="Fungal_trans"/>
    <property type="match status" value="1"/>
</dbReference>
<dbReference type="EMBL" id="VYYT01000010">
    <property type="protein sequence ID" value="KAK2778645.1"/>
    <property type="molecule type" value="Genomic_DNA"/>
</dbReference>
<evidence type="ECO:0000313" key="4">
    <source>
        <dbReference type="EMBL" id="KAK2778645.1"/>
    </source>
</evidence>
<dbReference type="SMART" id="SM00906">
    <property type="entry name" value="Fungal_trans"/>
    <property type="match status" value="1"/>
</dbReference>
<reference evidence="4" key="1">
    <citation type="submission" date="2023-02" db="EMBL/GenBank/DDBJ databases">
        <title>Colletotrichum kahawae CIFC_Que2 genome sequencing and assembly.</title>
        <authorList>
            <person name="Baroncelli R."/>
        </authorList>
    </citation>
    <scope>NUCLEOTIDE SEQUENCE</scope>
    <source>
        <strain evidence="4">CIFC_Que2</strain>
    </source>
</reference>
<dbReference type="GO" id="GO:0003677">
    <property type="term" value="F:DNA binding"/>
    <property type="evidence" value="ECO:0007669"/>
    <property type="project" value="InterPro"/>
</dbReference>
<dbReference type="GO" id="GO:0005634">
    <property type="term" value="C:nucleus"/>
    <property type="evidence" value="ECO:0007669"/>
    <property type="project" value="UniProtKB-SubCell"/>
</dbReference>
<protein>
    <submittedName>
        <fullName evidence="4">C6 transcription factor</fullName>
    </submittedName>
</protein>
<dbReference type="InterPro" id="IPR007219">
    <property type="entry name" value="XnlR_reg_dom"/>
</dbReference>
<sequence length="751" mass="82826">MPQPSRPGLQPLEASLVRENLSALSSGILVRDRATGGSSLKLTVQECDRTIPCHTCRQYNRQDQCRLHPAPESVIKRGLASSLPQMSGKKATSAPVTQSSIAEVALPASTLPSAPLSVAAITNTPEDDYSFMNCKPNMLSDRLGTASTTFDSNLQSIIETRLKLMQYATGPPPSHQCSPNIAAPPVKEANFSVASLALQNPFSSKTPTLFDEPQLFWKRYLLSLLPTQTQADLLVTYFFENINWIYHAVHAPSFRAQYSMLWSKSVEDVDLIWLSLLFIMFSLSSLYIPAPMAEAAGFEVSDLAALSHRWYSASRQSLQSGGYESRPALIQLQVFIVTQLYWYGTKDIEALNTHLAQAIRQGQALGLDRESPPSISDCLERELRHRVWWDLAGADTFQSLCLGRPPLLQSHLSNVPFPSNCNDVDINSASSQVKPLNEPTEMSMHHFRGRIFKVFNKLWLDNGANLGSHDFVSSIDAELTAITDQFPWYFKDPARSVESKAPALPPNFGFVLWGHHLLDSCIAVQRVRMYRPFLQVKAGEMFQRCVAAGSSTLTLYKALRSPDEARFRRSDKLRIQAYHVISAAIVLATFLLVEQPANAASVRHDIEMIASDLQPPAPGTTEDKRSIATIDDGLKVLHQILSMSDDKAYNLSRDTEGPAALAPGISSVFGGEATARRYLERCAFKYLGCDDVIHNGQPMASATSACASSWEALMDPSSWGEWGDGFWAELDLAMGEGLGECEAHKEHISGV</sequence>
<evidence type="ECO:0000259" key="3">
    <source>
        <dbReference type="SMART" id="SM00906"/>
    </source>
</evidence>
<keyword evidence="2" id="KW-0539">Nucleus</keyword>
<keyword evidence="5" id="KW-1185">Reference proteome</keyword>
<comment type="subcellular location">
    <subcellularLocation>
        <location evidence="1">Nucleus</location>
    </subcellularLocation>
</comment>
<dbReference type="GO" id="GO:0006351">
    <property type="term" value="P:DNA-templated transcription"/>
    <property type="evidence" value="ECO:0007669"/>
    <property type="project" value="InterPro"/>
</dbReference>
<proteinExistence type="predicted"/>
<evidence type="ECO:0000256" key="1">
    <source>
        <dbReference type="ARBA" id="ARBA00004123"/>
    </source>
</evidence>
<dbReference type="Proteomes" id="UP001281614">
    <property type="component" value="Unassembled WGS sequence"/>
</dbReference>
<dbReference type="PANTHER" id="PTHR31001">
    <property type="entry name" value="UNCHARACTERIZED TRANSCRIPTIONAL REGULATORY PROTEIN"/>
    <property type="match status" value="1"/>
</dbReference>
<dbReference type="AlphaFoldDB" id="A0AAD9YXE2"/>
<dbReference type="InterPro" id="IPR050613">
    <property type="entry name" value="Sec_Metabolite_Reg"/>
</dbReference>
<dbReference type="GO" id="GO:0008270">
    <property type="term" value="F:zinc ion binding"/>
    <property type="evidence" value="ECO:0007669"/>
    <property type="project" value="InterPro"/>
</dbReference>
<name>A0AAD9YXE2_COLKA</name>
<evidence type="ECO:0000313" key="5">
    <source>
        <dbReference type="Proteomes" id="UP001281614"/>
    </source>
</evidence>
<dbReference type="CDD" id="cd12148">
    <property type="entry name" value="fungal_TF_MHR"/>
    <property type="match status" value="1"/>
</dbReference>
<comment type="caution">
    <text evidence="4">The sequence shown here is derived from an EMBL/GenBank/DDBJ whole genome shotgun (WGS) entry which is preliminary data.</text>
</comment>
<evidence type="ECO:0000256" key="2">
    <source>
        <dbReference type="ARBA" id="ARBA00023242"/>
    </source>
</evidence>
<feature type="domain" description="Xylanolytic transcriptional activator regulatory" evidence="3">
    <location>
        <begin position="351"/>
        <end position="424"/>
    </location>
</feature>
<gene>
    <name evidence="4" type="ORF">CKAH01_11719</name>
</gene>
<accession>A0AAD9YXE2</accession>